<dbReference type="Proteomes" id="UP000813385">
    <property type="component" value="Unassembled WGS sequence"/>
</dbReference>
<gene>
    <name evidence="8" type="ORF">B0T11DRAFT_345137</name>
</gene>
<evidence type="ECO:0000313" key="9">
    <source>
        <dbReference type="Proteomes" id="UP000813385"/>
    </source>
</evidence>
<sequence length="1103" mass="122232">MASSLFNGLTGGGSSGNVQLSGQSHHDASFANHEHASLIQLLSDIRRDLVSQQGRLLPNLKLALTAGETVLQGGVIDDRKYLVEDIVSLAASLPNDTKIRTDLNSRFIHRLWSSLQHPPISYLGDKFIYRSADGSNNNILYPQLGAAGSHYARTVAPMYRQQLNLPDPAAIFEALMARNGPAREHPAKVSSSLFHFATIIIHDLFHTDEKDRTKVKNSSYLDLAPLYGDNEVEQNGVRTFKDGLLKKDTFAERRLLGQPPGVCAMMIAFNRFHNYVVGELAEINERGRFSLRRGLKEGSSEYEEALSTRDNDLFQTGRLITCGLYVNIILGDYLRTILNLNRNPTGSDWKLDPREDFSNVFDSEGTPRGIGNQVSAEFNLIYRWHSAVSANDQKWTEEQFYRIFGKDADWDEIPVHAFIDGVRSLGDKAPKDPGEWAFGGLKRGDDGSFKDEDLVRLMQEATDNVAGAFGARNVPRVLRAVEVLGIQQGRDWGLASLNELRKFFKLEPYKTFTEMNPDPAVADALEALYGHPDNVEMYPGIVAEASKEEKIPGSGLCPGFTLSYAILSDATALVRGDRFYATDYNPANLTAFGYAEADASPDVAGGGVMYKLMMRAFPGWYRANSSYALYPFTVPSRIKENFANKPNMPALDFTMPTFVGPPTPAFTWKAVTEILKDQPQFRVPWGPHTFQLTGHDYMLSGDTNANARQRESVKKCLYSPKDGMSQVRKFYENTTAAYIQKASYKIGTSFEVDIVKEIGNMVHSAFVAEFFGIPLRSRGGGPDSYTEETLAEALGDLFAYVFLDLDTAQSMKNLVVAKRHTEKLGQVMQAVVSAAKSRHLPYLMQLIWPEGPRGDLSSYGTKLIDRLLEADKSVDNAVWTLIPTAAAASATQAQAWAQMIDLYLSDEYYSHWADIQALAMSEKPQAFEKLKKYALEGFRLSTPAFGLVRNMEGAKASIQDGPRIFTARKGDVVFVDFVSAGRDPSVFPDPEKIKLDRPDSSYIHHGWGPHACLGREIVTIAGASMLRVCGRLAGFRRAPGPAGEMKSKLVNGTFKRFLSEDGSTWGPFPVTKKVLFDYMYEDSPSSNGRANGNGHANGHATRY</sequence>
<feature type="binding site" description="axial binding residue" evidence="7">
    <location>
        <position position="385"/>
    </location>
    <ligand>
        <name>heme b</name>
        <dbReference type="ChEBI" id="CHEBI:60344"/>
    </ligand>
    <ligandPart>
        <name>Fe</name>
        <dbReference type="ChEBI" id="CHEBI:18248"/>
    </ligandPart>
</feature>
<evidence type="ECO:0000256" key="1">
    <source>
        <dbReference type="ARBA" id="ARBA00011881"/>
    </source>
</evidence>
<dbReference type="OrthoDB" id="823504at2759"/>
<dbReference type="PANTHER" id="PTHR11903:SF37">
    <property type="entry name" value="PSI-PRODUCING OXYGENASE A"/>
    <property type="match status" value="1"/>
</dbReference>
<keyword evidence="6 7" id="KW-0408">Iron</keyword>
<dbReference type="Gene3D" id="1.10.640.10">
    <property type="entry name" value="Haem peroxidase domain superfamily, animal type"/>
    <property type="match status" value="1"/>
</dbReference>
<evidence type="ECO:0000256" key="5">
    <source>
        <dbReference type="ARBA" id="ARBA00023002"/>
    </source>
</evidence>
<dbReference type="InterPro" id="IPR019791">
    <property type="entry name" value="Haem_peroxidase_animal"/>
</dbReference>
<dbReference type="PANTHER" id="PTHR11903">
    <property type="entry name" value="PROSTAGLANDIN G/H SYNTHASE"/>
    <property type="match status" value="1"/>
</dbReference>
<comment type="subunit">
    <text evidence="1">Homotetramer.</text>
</comment>
<evidence type="ECO:0000256" key="3">
    <source>
        <dbReference type="ARBA" id="ARBA00022723"/>
    </source>
</evidence>
<proteinExistence type="predicted"/>
<dbReference type="CDD" id="cd20612">
    <property type="entry name" value="CYP_LDS-like_C"/>
    <property type="match status" value="1"/>
</dbReference>
<evidence type="ECO:0000256" key="7">
    <source>
        <dbReference type="PIRSR" id="PIRSR619791-2"/>
    </source>
</evidence>
<dbReference type="InterPro" id="IPR001128">
    <property type="entry name" value="Cyt_P450"/>
</dbReference>
<dbReference type="InterPro" id="IPR037120">
    <property type="entry name" value="Haem_peroxidase_sf_animal"/>
</dbReference>
<keyword evidence="9" id="KW-1185">Reference proteome</keyword>
<organism evidence="8 9">
    <name type="scientific">Plectosphaerella cucumerina</name>
    <dbReference type="NCBI Taxonomy" id="40658"/>
    <lineage>
        <taxon>Eukaryota</taxon>
        <taxon>Fungi</taxon>
        <taxon>Dikarya</taxon>
        <taxon>Ascomycota</taxon>
        <taxon>Pezizomycotina</taxon>
        <taxon>Sordariomycetes</taxon>
        <taxon>Hypocreomycetidae</taxon>
        <taxon>Glomerellales</taxon>
        <taxon>Plectosphaerellaceae</taxon>
        <taxon>Plectosphaerella</taxon>
    </lineage>
</organism>
<dbReference type="GO" id="GO:0005506">
    <property type="term" value="F:iron ion binding"/>
    <property type="evidence" value="ECO:0007669"/>
    <property type="project" value="InterPro"/>
</dbReference>
<keyword evidence="3 7" id="KW-0479">Metal-binding</keyword>
<dbReference type="GO" id="GO:0020037">
    <property type="term" value="F:heme binding"/>
    <property type="evidence" value="ECO:0007669"/>
    <property type="project" value="InterPro"/>
</dbReference>
<reference evidence="8" key="1">
    <citation type="journal article" date="2021" name="Nat. Commun.">
        <title>Genetic determinants of endophytism in the Arabidopsis root mycobiome.</title>
        <authorList>
            <person name="Mesny F."/>
            <person name="Miyauchi S."/>
            <person name="Thiergart T."/>
            <person name="Pickel B."/>
            <person name="Atanasova L."/>
            <person name="Karlsson M."/>
            <person name="Huettel B."/>
            <person name="Barry K.W."/>
            <person name="Haridas S."/>
            <person name="Chen C."/>
            <person name="Bauer D."/>
            <person name="Andreopoulos W."/>
            <person name="Pangilinan J."/>
            <person name="LaButti K."/>
            <person name="Riley R."/>
            <person name="Lipzen A."/>
            <person name="Clum A."/>
            <person name="Drula E."/>
            <person name="Henrissat B."/>
            <person name="Kohler A."/>
            <person name="Grigoriev I.V."/>
            <person name="Martin F.M."/>
            <person name="Hacquard S."/>
        </authorList>
    </citation>
    <scope>NUCLEOTIDE SEQUENCE</scope>
    <source>
        <strain evidence="8">MPI-CAGE-AT-0016</strain>
    </source>
</reference>
<keyword evidence="2 7" id="KW-0349">Heme</keyword>
<dbReference type="GO" id="GO:0006979">
    <property type="term" value="P:response to oxidative stress"/>
    <property type="evidence" value="ECO:0007669"/>
    <property type="project" value="InterPro"/>
</dbReference>
<dbReference type="SUPFAM" id="SSF48264">
    <property type="entry name" value="Cytochrome P450"/>
    <property type="match status" value="1"/>
</dbReference>
<accession>A0A8K0TST3</accession>
<dbReference type="Pfam" id="PF03098">
    <property type="entry name" value="An_peroxidase"/>
    <property type="match status" value="2"/>
</dbReference>
<protein>
    <submittedName>
        <fullName evidence="8">Fatty acid oxygenase</fullName>
    </submittedName>
</protein>
<evidence type="ECO:0000256" key="6">
    <source>
        <dbReference type="ARBA" id="ARBA00023004"/>
    </source>
</evidence>
<dbReference type="GO" id="GO:0051213">
    <property type="term" value="F:dioxygenase activity"/>
    <property type="evidence" value="ECO:0007669"/>
    <property type="project" value="UniProtKB-KW"/>
</dbReference>
<dbReference type="InterPro" id="IPR010255">
    <property type="entry name" value="Haem_peroxidase_sf"/>
</dbReference>
<dbReference type="GO" id="GO:0004601">
    <property type="term" value="F:peroxidase activity"/>
    <property type="evidence" value="ECO:0007669"/>
    <property type="project" value="InterPro"/>
</dbReference>
<keyword evidence="5" id="KW-0560">Oxidoreductase</keyword>
<dbReference type="Pfam" id="PF00067">
    <property type="entry name" value="p450"/>
    <property type="match status" value="1"/>
</dbReference>
<dbReference type="Gene3D" id="1.10.630.10">
    <property type="entry name" value="Cytochrome P450"/>
    <property type="match status" value="1"/>
</dbReference>
<dbReference type="SUPFAM" id="SSF48113">
    <property type="entry name" value="Heme-dependent peroxidases"/>
    <property type="match status" value="1"/>
</dbReference>
<dbReference type="GO" id="GO:0016705">
    <property type="term" value="F:oxidoreductase activity, acting on paired donors, with incorporation or reduction of molecular oxygen"/>
    <property type="evidence" value="ECO:0007669"/>
    <property type="project" value="InterPro"/>
</dbReference>
<dbReference type="PRINTS" id="PR00457">
    <property type="entry name" value="ANPEROXIDASE"/>
</dbReference>
<dbReference type="GO" id="GO:0006631">
    <property type="term" value="P:fatty acid metabolic process"/>
    <property type="evidence" value="ECO:0007669"/>
    <property type="project" value="UniProtKB-ARBA"/>
</dbReference>
<evidence type="ECO:0000313" key="8">
    <source>
        <dbReference type="EMBL" id="KAH7375201.1"/>
    </source>
</evidence>
<comment type="caution">
    <text evidence="8">The sequence shown here is derived from an EMBL/GenBank/DDBJ whole genome shotgun (WGS) entry which is preliminary data.</text>
</comment>
<name>A0A8K0TST3_9PEZI</name>
<dbReference type="GO" id="GO:0004497">
    <property type="term" value="F:monooxygenase activity"/>
    <property type="evidence" value="ECO:0007669"/>
    <property type="project" value="InterPro"/>
</dbReference>
<dbReference type="AlphaFoldDB" id="A0A8K0TST3"/>
<keyword evidence="4" id="KW-0223">Dioxygenase</keyword>
<dbReference type="PROSITE" id="PS50292">
    <property type="entry name" value="PEROXIDASE_3"/>
    <property type="match status" value="1"/>
</dbReference>
<dbReference type="EMBL" id="JAGPXD010000001">
    <property type="protein sequence ID" value="KAH7375201.1"/>
    <property type="molecule type" value="Genomic_DNA"/>
</dbReference>
<dbReference type="InterPro" id="IPR036396">
    <property type="entry name" value="Cyt_P450_sf"/>
</dbReference>
<dbReference type="InterPro" id="IPR050783">
    <property type="entry name" value="Oxylipin_biosynth_metab"/>
</dbReference>
<dbReference type="InterPro" id="IPR034812">
    <property type="entry name" value="Ppo-like_N"/>
</dbReference>
<dbReference type="CDD" id="cd09817">
    <property type="entry name" value="linoleate_diol_synthase_like"/>
    <property type="match status" value="1"/>
</dbReference>
<evidence type="ECO:0000256" key="2">
    <source>
        <dbReference type="ARBA" id="ARBA00022617"/>
    </source>
</evidence>
<evidence type="ECO:0000256" key="4">
    <source>
        <dbReference type="ARBA" id="ARBA00022964"/>
    </source>
</evidence>